<feature type="repeat" description="PPR" evidence="16">
    <location>
        <begin position="278"/>
        <end position="312"/>
    </location>
</feature>
<feature type="region of interest" description="Disordered" evidence="17">
    <location>
        <begin position="50"/>
        <end position="76"/>
    </location>
</feature>
<dbReference type="GO" id="GO:0001682">
    <property type="term" value="P:tRNA 5'-leader removal"/>
    <property type="evidence" value="ECO:0007669"/>
    <property type="project" value="TreeGrafter"/>
</dbReference>
<evidence type="ECO:0000256" key="15">
    <source>
        <dbReference type="ARBA" id="ARBA00044559"/>
    </source>
</evidence>
<organism evidence="19 20">
    <name type="scientific">Dicentrarchus labrax</name>
    <name type="common">European seabass</name>
    <name type="synonym">Morone labrax</name>
    <dbReference type="NCBI Taxonomy" id="13489"/>
    <lineage>
        <taxon>Eukaryota</taxon>
        <taxon>Metazoa</taxon>
        <taxon>Chordata</taxon>
        <taxon>Craniata</taxon>
        <taxon>Vertebrata</taxon>
        <taxon>Euteleostomi</taxon>
        <taxon>Actinopterygii</taxon>
        <taxon>Neopterygii</taxon>
        <taxon>Teleostei</taxon>
        <taxon>Neoteleostei</taxon>
        <taxon>Acanthomorphata</taxon>
        <taxon>Eupercaria</taxon>
        <taxon>Moronidae</taxon>
        <taxon>Dicentrarchus</taxon>
    </lineage>
</organism>
<dbReference type="CTD" id="9692"/>
<dbReference type="CDD" id="cd18718">
    <property type="entry name" value="PIN_PRORP"/>
    <property type="match status" value="1"/>
</dbReference>
<evidence type="ECO:0000313" key="20">
    <source>
        <dbReference type="Proteomes" id="UP000694389"/>
    </source>
</evidence>
<dbReference type="PANTHER" id="PTHR13547">
    <property type="match status" value="1"/>
</dbReference>
<evidence type="ECO:0000256" key="2">
    <source>
        <dbReference type="ARBA" id="ARBA00001946"/>
    </source>
</evidence>
<dbReference type="OMA" id="VKEPIRY"/>
<keyword evidence="11" id="KW-0460">Magnesium</keyword>
<evidence type="ECO:0000256" key="14">
    <source>
        <dbReference type="ARBA" id="ARBA00044536"/>
    </source>
</evidence>
<evidence type="ECO:0000256" key="3">
    <source>
        <dbReference type="ARBA" id="ARBA00004173"/>
    </source>
</evidence>
<evidence type="ECO:0000259" key="18">
    <source>
        <dbReference type="Pfam" id="PF16953"/>
    </source>
</evidence>
<dbReference type="PROSITE" id="PS51375">
    <property type="entry name" value="PPR"/>
    <property type="match status" value="1"/>
</dbReference>
<dbReference type="GO" id="GO:0030678">
    <property type="term" value="C:mitochondrial ribonuclease P complex"/>
    <property type="evidence" value="ECO:0007669"/>
    <property type="project" value="TreeGrafter"/>
</dbReference>
<keyword evidence="8" id="KW-0479">Metal-binding</keyword>
<dbReference type="Pfam" id="PF16953">
    <property type="entry name" value="PRORP"/>
    <property type="match status" value="1"/>
</dbReference>
<evidence type="ECO:0000256" key="16">
    <source>
        <dbReference type="PROSITE-ProRule" id="PRU00708"/>
    </source>
</evidence>
<keyword evidence="12" id="KW-0809">Transit peptide</keyword>
<comment type="catalytic activity">
    <reaction evidence="1">
        <text>Endonucleolytic cleavage of RNA, removing 5'-extranucleotides from tRNA precursor.</text>
        <dbReference type="EC" id="3.1.26.5"/>
    </reaction>
</comment>
<comment type="cofactor">
    <cofactor evidence="2">
        <name>Mg(2+)</name>
        <dbReference type="ChEBI" id="CHEBI:18420"/>
    </cofactor>
</comment>
<dbReference type="InterPro" id="IPR033495">
    <property type="entry name" value="MRPP3_PIN_dom"/>
</dbReference>
<evidence type="ECO:0000256" key="12">
    <source>
        <dbReference type="ARBA" id="ARBA00022946"/>
    </source>
</evidence>
<dbReference type="InterPro" id="IPR002885">
    <property type="entry name" value="PPR_rpt"/>
</dbReference>
<accession>A0A8C4IC89</accession>
<dbReference type="EC" id="3.1.26.5" evidence="5"/>
<dbReference type="PANTHER" id="PTHR13547:SF1">
    <property type="entry name" value="MITOCHONDRIAL RIBONUCLEASE P CATALYTIC SUBUNIT"/>
    <property type="match status" value="1"/>
</dbReference>
<evidence type="ECO:0000256" key="13">
    <source>
        <dbReference type="ARBA" id="ARBA00023128"/>
    </source>
</evidence>
<dbReference type="Gene3D" id="3.40.50.11980">
    <property type="match status" value="1"/>
</dbReference>
<dbReference type="OrthoDB" id="46913at2759"/>
<keyword evidence="9" id="KW-0378">Hydrolase</keyword>
<evidence type="ECO:0000256" key="4">
    <source>
        <dbReference type="ARBA" id="ARBA00007626"/>
    </source>
</evidence>
<gene>
    <name evidence="19" type="primary">prorp</name>
</gene>
<feature type="region of interest" description="Disordered" evidence="17">
    <location>
        <begin position="131"/>
        <end position="157"/>
    </location>
</feature>
<dbReference type="InterPro" id="IPR011990">
    <property type="entry name" value="TPR-like_helical_dom_sf"/>
</dbReference>
<dbReference type="NCBIfam" id="TIGR00756">
    <property type="entry name" value="PPR"/>
    <property type="match status" value="1"/>
</dbReference>
<dbReference type="Proteomes" id="UP000694389">
    <property type="component" value="Unassembled WGS sequence"/>
</dbReference>
<dbReference type="FunFam" id="1.25.40.10:FF:001403">
    <property type="entry name" value="Mitochondrial ribonuclease P protein 3-like Protein"/>
    <property type="match status" value="1"/>
</dbReference>
<evidence type="ECO:0000256" key="8">
    <source>
        <dbReference type="ARBA" id="ARBA00022723"/>
    </source>
</evidence>
<name>A0A8C4IC89_DICLA</name>
<evidence type="ECO:0000256" key="9">
    <source>
        <dbReference type="ARBA" id="ARBA00022801"/>
    </source>
</evidence>
<evidence type="ECO:0000256" key="5">
    <source>
        <dbReference type="ARBA" id="ARBA00012179"/>
    </source>
</evidence>
<proteinExistence type="inferred from homology"/>
<keyword evidence="7" id="KW-0540">Nuclease</keyword>
<keyword evidence="13" id="KW-0496">Mitochondrion</keyword>
<reference evidence="19" key="2">
    <citation type="submission" date="2025-09" db="UniProtKB">
        <authorList>
            <consortium name="Ensembl"/>
        </authorList>
    </citation>
    <scope>IDENTIFICATION</scope>
</reference>
<dbReference type="InterPro" id="IPR031595">
    <property type="entry name" value="PRORP_C"/>
</dbReference>
<comment type="similarity">
    <text evidence="4">Belongs to the PPR family. P subfamily.</text>
</comment>
<dbReference type="GO" id="GO:0046872">
    <property type="term" value="F:metal ion binding"/>
    <property type="evidence" value="ECO:0007669"/>
    <property type="project" value="UniProtKB-KW"/>
</dbReference>
<sequence length="630" mass="72056">MGPTLILRLGICQKPLKSLFHRGSSALFTLKTPLCESLQLPLSARFLCTRDNNPHPGGRQTDRRIGGQTDGQARVRNSTIRYTEEEDWRDEVKGRGKSPTLRQKPSFPRSVFAAGTAKRTAEIMSRKAALVSRDQREKEPTKREVSFTEKMQPPDRPLSAAEWRKLKESYGNIPQFDIMMMNVMLNSETELDITKSLLTFVATERGTLSYELLLRYLTLCERYGHDAEMFDVYDIMRGSFPSLDTGACSLFIKLFTRTARWREALTVLQDIKKVITPSPRNYGCIISAAMVNGDLTTAWALYDELIEKGLSPHQETWGSMFKAVGKTKEENGEKTEAISQSEHQERLLGILLYMRNNQIYPKHSLACTISAWFESLTGQNWTGSWTSISPKGTCRCCGAELESTQLTDEEYQQLKDRVFTDIIHGQDVFKKTTPEELQKFMLFMKKKPAFHVVIDGLNVANINSDKRKQSEALLAVVSELNRQGLTVLVLGRKHMLTPSVSWARHHMDLILKKAHCFFTENISEDDPFLLYATLNSGKSCKFVTRDLMRDHKACLTDMSTRRLFFKWQRGHQLVLSGPVNVGKKVRFQHIFSYDTIVQTSGDSWHLPYDDTEDRCTHEVPQQWLCLTKKH</sequence>
<keyword evidence="20" id="KW-1185">Reference proteome</keyword>
<keyword evidence="6" id="KW-0819">tRNA processing</keyword>
<keyword evidence="10" id="KW-0862">Zinc</keyword>
<feature type="domain" description="PRORP" evidence="18">
    <location>
        <begin position="389"/>
        <end position="625"/>
    </location>
</feature>
<dbReference type="Ensembl" id="ENSDLAT00005057588.2">
    <property type="protein sequence ID" value="ENSDLAP00005054189.2"/>
    <property type="gene ID" value="ENSDLAG00005023262.2"/>
</dbReference>
<evidence type="ECO:0000256" key="1">
    <source>
        <dbReference type="ARBA" id="ARBA00000928"/>
    </source>
</evidence>
<dbReference type="RefSeq" id="XP_051237936.1">
    <property type="nucleotide sequence ID" value="XM_051381976.1"/>
</dbReference>
<dbReference type="GeneID" id="127353030"/>
<protein>
    <recommendedName>
        <fullName evidence="14">Mitochondrial ribonuclease P catalytic subunit</fullName>
        <ecNumber evidence="5">3.1.26.5</ecNumber>
    </recommendedName>
    <alternativeName>
        <fullName evidence="15">Mitochondrial ribonuclease P protein 3</fullName>
    </alternativeName>
</protein>
<dbReference type="AlphaFoldDB" id="A0A8C4IC89"/>
<evidence type="ECO:0000256" key="17">
    <source>
        <dbReference type="SAM" id="MobiDB-lite"/>
    </source>
</evidence>
<dbReference type="GeneTree" id="ENSGT00390000002201"/>
<evidence type="ECO:0000256" key="6">
    <source>
        <dbReference type="ARBA" id="ARBA00022694"/>
    </source>
</evidence>
<dbReference type="Gene3D" id="1.25.40.10">
    <property type="entry name" value="Tetratricopeptide repeat domain"/>
    <property type="match status" value="1"/>
</dbReference>
<evidence type="ECO:0000256" key="7">
    <source>
        <dbReference type="ARBA" id="ARBA00022722"/>
    </source>
</evidence>
<evidence type="ECO:0000256" key="10">
    <source>
        <dbReference type="ARBA" id="ARBA00022833"/>
    </source>
</evidence>
<evidence type="ECO:0000313" key="19">
    <source>
        <dbReference type="Ensembl" id="ENSDLAP00005054189.2"/>
    </source>
</evidence>
<reference evidence="19" key="1">
    <citation type="submission" date="2025-08" db="UniProtKB">
        <authorList>
            <consortium name="Ensembl"/>
        </authorList>
    </citation>
    <scope>IDENTIFICATION</scope>
</reference>
<dbReference type="GO" id="GO:0004526">
    <property type="term" value="F:ribonuclease P activity"/>
    <property type="evidence" value="ECO:0007669"/>
    <property type="project" value="UniProtKB-EC"/>
</dbReference>
<feature type="compositionally biased region" description="Basic and acidic residues" evidence="17">
    <location>
        <begin position="133"/>
        <end position="147"/>
    </location>
</feature>
<evidence type="ECO:0000256" key="11">
    <source>
        <dbReference type="ARBA" id="ARBA00022842"/>
    </source>
</evidence>
<comment type="subcellular location">
    <subcellularLocation>
        <location evidence="3">Mitochondrion</location>
    </subcellularLocation>
</comment>
<dbReference type="GO" id="GO:0097745">
    <property type="term" value="P:mitochondrial tRNA 5'-end processing"/>
    <property type="evidence" value="ECO:0007669"/>
    <property type="project" value="TreeGrafter"/>
</dbReference>